<accession>A0A1F5GS32</accession>
<evidence type="ECO:0000313" key="4">
    <source>
        <dbReference type="Proteomes" id="UP000178336"/>
    </source>
</evidence>
<dbReference type="STRING" id="1797724.A3A48_02340"/>
<dbReference type="AlphaFoldDB" id="A0A1F5GS32"/>
<proteinExistence type="predicted"/>
<protein>
    <submittedName>
        <fullName evidence="3">Uncharacterized protein</fullName>
    </submittedName>
</protein>
<gene>
    <name evidence="3" type="ORF">A3A48_02340</name>
</gene>
<evidence type="ECO:0000256" key="2">
    <source>
        <dbReference type="SAM" id="Phobius"/>
    </source>
</evidence>
<organism evidence="3 4">
    <name type="scientific">Candidatus Curtissbacteria bacterium RIFCSPLOWO2_01_FULL_37_9</name>
    <dbReference type="NCBI Taxonomy" id="1797724"/>
    <lineage>
        <taxon>Bacteria</taxon>
        <taxon>Candidatus Curtissiibacteriota</taxon>
    </lineage>
</organism>
<reference evidence="3 4" key="1">
    <citation type="journal article" date="2016" name="Nat. Commun.">
        <title>Thousands of microbial genomes shed light on interconnected biogeochemical processes in an aquifer system.</title>
        <authorList>
            <person name="Anantharaman K."/>
            <person name="Brown C.T."/>
            <person name="Hug L.A."/>
            <person name="Sharon I."/>
            <person name="Castelle C.J."/>
            <person name="Probst A.J."/>
            <person name="Thomas B.C."/>
            <person name="Singh A."/>
            <person name="Wilkins M.J."/>
            <person name="Karaoz U."/>
            <person name="Brodie E.L."/>
            <person name="Williams K.H."/>
            <person name="Hubbard S.S."/>
            <person name="Banfield J.F."/>
        </authorList>
    </citation>
    <scope>NUCLEOTIDE SEQUENCE [LARGE SCALE GENOMIC DNA]</scope>
</reference>
<keyword evidence="2" id="KW-1133">Transmembrane helix</keyword>
<keyword evidence="2" id="KW-0812">Transmembrane</keyword>
<feature type="region of interest" description="Disordered" evidence="1">
    <location>
        <begin position="109"/>
        <end position="132"/>
    </location>
</feature>
<feature type="transmembrane region" description="Helical" evidence="2">
    <location>
        <begin position="6"/>
        <end position="23"/>
    </location>
</feature>
<dbReference type="Proteomes" id="UP000178336">
    <property type="component" value="Unassembled WGS sequence"/>
</dbReference>
<name>A0A1F5GS32_9BACT</name>
<keyword evidence="2" id="KW-0472">Membrane</keyword>
<comment type="caution">
    <text evidence="3">The sequence shown here is derived from an EMBL/GenBank/DDBJ whole genome shotgun (WGS) entry which is preliminary data.</text>
</comment>
<sequence length="145" mass="16235">MIFVSLGIGVLVISFIIAFISLLKEQNKIMKLSSKNAVNNVNQEIKKENVENKNNLVDRINLAPEISHHLTESSKLTNLNQKNIEHSKDESFPWEEPIATDTLDIKQFPGHVTETGGEIKPHQQKPSKLGGTIQIGELINKTEVK</sequence>
<evidence type="ECO:0000313" key="3">
    <source>
        <dbReference type="EMBL" id="OGD94686.1"/>
    </source>
</evidence>
<dbReference type="EMBL" id="MFBN01000043">
    <property type="protein sequence ID" value="OGD94686.1"/>
    <property type="molecule type" value="Genomic_DNA"/>
</dbReference>
<evidence type="ECO:0000256" key="1">
    <source>
        <dbReference type="SAM" id="MobiDB-lite"/>
    </source>
</evidence>